<evidence type="ECO:0000256" key="3">
    <source>
        <dbReference type="ARBA" id="ARBA00005026"/>
    </source>
</evidence>
<dbReference type="NCBIfam" id="NF005558">
    <property type="entry name" value="PRK07229.1"/>
    <property type="match status" value="1"/>
</dbReference>
<gene>
    <name evidence="16" type="ORF">GQ671_07150</name>
</gene>
<dbReference type="InterPro" id="IPR036008">
    <property type="entry name" value="Aconitase_4Fe-4S_dom"/>
</dbReference>
<evidence type="ECO:0000313" key="16">
    <source>
        <dbReference type="EMBL" id="MXQ51045.1"/>
    </source>
</evidence>
<evidence type="ECO:0000256" key="12">
    <source>
        <dbReference type="ARBA" id="ARBA00031613"/>
    </source>
</evidence>
<keyword evidence="17" id="KW-1185">Reference proteome</keyword>
<evidence type="ECO:0000259" key="15">
    <source>
        <dbReference type="Pfam" id="PF00694"/>
    </source>
</evidence>
<dbReference type="RefSeq" id="WP_160654777.1">
    <property type="nucleotide sequence ID" value="NZ_JBHRWU010000001.1"/>
</dbReference>
<dbReference type="OrthoDB" id="9764318at2"/>
<dbReference type="PANTHER" id="PTHR43160">
    <property type="entry name" value="ACONITATE HYDRATASE B"/>
    <property type="match status" value="1"/>
</dbReference>
<dbReference type="Pfam" id="PF00694">
    <property type="entry name" value="Aconitase_C"/>
    <property type="match status" value="1"/>
</dbReference>
<dbReference type="Gene3D" id="3.20.19.10">
    <property type="entry name" value="Aconitase, domain 4"/>
    <property type="match status" value="1"/>
</dbReference>
<name>A0A6N8U3M9_9STAP</name>
<evidence type="ECO:0000256" key="13">
    <source>
        <dbReference type="ARBA" id="ARBA00033025"/>
    </source>
</evidence>
<dbReference type="GO" id="GO:0047456">
    <property type="term" value="F:2-methylisocitrate dehydratase activity"/>
    <property type="evidence" value="ECO:0007669"/>
    <property type="project" value="UniProtKB-EC"/>
</dbReference>
<dbReference type="PANTHER" id="PTHR43160:SF3">
    <property type="entry name" value="ACONITATE HYDRATASE, MITOCHONDRIAL"/>
    <property type="match status" value="1"/>
</dbReference>
<keyword evidence="9" id="KW-0411">Iron-sulfur</keyword>
<dbReference type="InterPro" id="IPR015931">
    <property type="entry name" value="Acnase/IPM_dHydase_lsu_aba_1/3"/>
</dbReference>
<evidence type="ECO:0000256" key="7">
    <source>
        <dbReference type="ARBA" id="ARBA00022723"/>
    </source>
</evidence>
<organism evidence="16 17">
    <name type="scientific">Salinicoccus hispanicus</name>
    <dbReference type="NCBI Taxonomy" id="157225"/>
    <lineage>
        <taxon>Bacteria</taxon>
        <taxon>Bacillati</taxon>
        <taxon>Bacillota</taxon>
        <taxon>Bacilli</taxon>
        <taxon>Bacillales</taxon>
        <taxon>Staphylococcaceae</taxon>
        <taxon>Salinicoccus</taxon>
    </lineage>
</organism>
<dbReference type="Pfam" id="PF00330">
    <property type="entry name" value="Aconitase"/>
    <property type="match status" value="1"/>
</dbReference>
<dbReference type="InterPro" id="IPR006250">
    <property type="entry name" value="Aconitase_put"/>
</dbReference>
<keyword evidence="16" id="KW-0456">Lyase</keyword>
<dbReference type="Gene3D" id="3.30.499.10">
    <property type="entry name" value="Aconitase, domain 3"/>
    <property type="match status" value="2"/>
</dbReference>
<comment type="pathway">
    <text evidence="3">Organic acid metabolism; propanoate degradation.</text>
</comment>
<dbReference type="GO" id="GO:0051539">
    <property type="term" value="F:4 iron, 4 sulfur cluster binding"/>
    <property type="evidence" value="ECO:0007669"/>
    <property type="project" value="TreeGrafter"/>
</dbReference>
<dbReference type="InterPro" id="IPR001030">
    <property type="entry name" value="Acoase/IPM_deHydtase_lsu_aba"/>
</dbReference>
<evidence type="ECO:0000256" key="11">
    <source>
        <dbReference type="ARBA" id="ARBA00030846"/>
    </source>
</evidence>
<dbReference type="Proteomes" id="UP000436284">
    <property type="component" value="Unassembled WGS sequence"/>
</dbReference>
<dbReference type="SUPFAM" id="SSF52016">
    <property type="entry name" value="LeuD/IlvD-like"/>
    <property type="match status" value="1"/>
</dbReference>
<evidence type="ECO:0000256" key="8">
    <source>
        <dbReference type="ARBA" id="ARBA00023004"/>
    </source>
</evidence>
<evidence type="ECO:0000313" key="17">
    <source>
        <dbReference type="Proteomes" id="UP000436284"/>
    </source>
</evidence>
<evidence type="ECO:0000256" key="5">
    <source>
        <dbReference type="ARBA" id="ARBA00012926"/>
    </source>
</evidence>
<dbReference type="InterPro" id="IPR050926">
    <property type="entry name" value="Aconitase/IPM_isomerase"/>
</dbReference>
<dbReference type="EMBL" id="WUUK01000002">
    <property type="protein sequence ID" value="MXQ51045.1"/>
    <property type="molecule type" value="Genomic_DNA"/>
</dbReference>
<evidence type="ECO:0000259" key="14">
    <source>
        <dbReference type="Pfam" id="PF00330"/>
    </source>
</evidence>
<dbReference type="EC" id="4.2.1.3" evidence="5"/>
<dbReference type="UniPathway" id="UPA00946"/>
<proteinExistence type="predicted"/>
<evidence type="ECO:0000256" key="10">
    <source>
        <dbReference type="ARBA" id="ARBA00023501"/>
    </source>
</evidence>
<dbReference type="InterPro" id="IPR015928">
    <property type="entry name" value="Aconitase/3IPM_dehydase_swvl"/>
</dbReference>
<feature type="domain" description="Aconitase/3-isopropylmalate dehydratase large subunit alpha/beta/alpha" evidence="14">
    <location>
        <begin position="8"/>
        <end position="285"/>
    </location>
</feature>
<comment type="function">
    <text evidence="2">Involved in the catabolism of short chain fatty acids (SCFA) via the tricarboxylic acid (TCA)(acetyl degradation route) and probably the 2-methylcitrate cycle I (propionate degradation route). Catalyzes the reversible isomerization of citrate to isocitrate via cis-aconitate. Could catalyze the hydration of 2-methyl-cis-aconitate to yield (2R,3S)-2-methylisocitrate. The apo form of AcnA functions as a RNA-binding regulatory protein.</text>
</comment>
<dbReference type="GO" id="GO:0006099">
    <property type="term" value="P:tricarboxylic acid cycle"/>
    <property type="evidence" value="ECO:0007669"/>
    <property type="project" value="UniProtKB-UniPathway"/>
</dbReference>
<comment type="catalytic activity">
    <reaction evidence="10">
        <text>citrate = D-threo-isocitrate</text>
        <dbReference type="Rhea" id="RHEA:10336"/>
        <dbReference type="ChEBI" id="CHEBI:15562"/>
        <dbReference type="ChEBI" id="CHEBI:16947"/>
        <dbReference type="EC" id="4.2.1.3"/>
    </reaction>
</comment>
<dbReference type="GO" id="GO:0003994">
    <property type="term" value="F:aconitate hydratase activity"/>
    <property type="evidence" value="ECO:0007669"/>
    <property type="project" value="UniProtKB-EC"/>
</dbReference>
<keyword evidence="8" id="KW-0408">Iron</keyword>
<dbReference type="NCBIfam" id="TIGR01342">
    <property type="entry name" value="acon_putative"/>
    <property type="match status" value="1"/>
</dbReference>
<dbReference type="AlphaFoldDB" id="A0A6N8U3M9"/>
<evidence type="ECO:0000256" key="2">
    <source>
        <dbReference type="ARBA" id="ARBA00002737"/>
    </source>
</evidence>
<dbReference type="GO" id="GO:0005829">
    <property type="term" value="C:cytosol"/>
    <property type="evidence" value="ECO:0007669"/>
    <property type="project" value="TreeGrafter"/>
</dbReference>
<comment type="subunit">
    <text evidence="4">Monomer.</text>
</comment>
<comment type="catalytic activity">
    <reaction evidence="1">
        <text>(2S,3R)-3-hydroxybutane-1,2,3-tricarboxylate = 2-methyl-cis-aconitate + H2O</text>
        <dbReference type="Rhea" id="RHEA:17941"/>
        <dbReference type="ChEBI" id="CHEBI:15377"/>
        <dbReference type="ChEBI" id="CHEBI:57429"/>
        <dbReference type="ChEBI" id="CHEBI:57872"/>
        <dbReference type="EC" id="4.2.1.99"/>
    </reaction>
</comment>
<accession>A0A6N8U3M9</accession>
<dbReference type="EC" id="4.2.1.99" evidence="6"/>
<comment type="caution">
    <text evidence="16">The sequence shown here is derived from an EMBL/GenBank/DDBJ whole genome shotgun (WGS) entry which is preliminary data.</text>
</comment>
<evidence type="ECO:0000256" key="9">
    <source>
        <dbReference type="ARBA" id="ARBA00023014"/>
    </source>
</evidence>
<reference evidence="16 17" key="1">
    <citation type="submission" date="2019-12" db="EMBL/GenBank/DDBJ databases">
        <title>Salinicoccus cyprini sp. nov., isolated from gastro-intestinal tract of mirror carp, Cyprinus carpio var. specularis, collected from Gobind Sagar Reservoir, Himachal Pradesh, India.</title>
        <authorList>
            <person name="Talwar C."/>
            <person name="Singh A.K."/>
            <person name="Lal R."/>
            <person name="Negi R.K."/>
        </authorList>
    </citation>
    <scope>NUCLEOTIDE SEQUENCE [LARGE SCALE GENOMIC DNA]</scope>
    <source>
        <strain evidence="16 17">J-82</strain>
    </source>
</reference>
<evidence type="ECO:0000256" key="6">
    <source>
        <dbReference type="ARBA" id="ARBA00013250"/>
    </source>
</evidence>
<evidence type="ECO:0000256" key="4">
    <source>
        <dbReference type="ARBA" id="ARBA00011245"/>
    </source>
</evidence>
<dbReference type="PRINTS" id="PR00415">
    <property type="entry name" value="ACONITASE"/>
</dbReference>
<evidence type="ECO:0000256" key="1">
    <source>
        <dbReference type="ARBA" id="ARBA00000118"/>
    </source>
</evidence>
<protein>
    <recommendedName>
        <fullName evidence="12">(2R,3S)-2-methylisocitrate dehydratase</fullName>
        <ecNumber evidence="5">4.2.1.3</ecNumber>
        <ecNumber evidence="6">4.2.1.99</ecNumber>
    </recommendedName>
    <alternativeName>
        <fullName evidence="11">(2S,3R)-3-hydroxybutane-1,2,3-tricarboxylate dehydratase</fullName>
    </alternativeName>
    <alternativeName>
        <fullName evidence="13">Probable 2-methyl-cis-aconitate hydratase</fullName>
    </alternativeName>
</protein>
<dbReference type="SUPFAM" id="SSF53732">
    <property type="entry name" value="Aconitase iron-sulfur domain"/>
    <property type="match status" value="1"/>
</dbReference>
<dbReference type="GO" id="GO:0046872">
    <property type="term" value="F:metal ion binding"/>
    <property type="evidence" value="ECO:0007669"/>
    <property type="project" value="UniProtKB-KW"/>
</dbReference>
<dbReference type="InterPro" id="IPR000573">
    <property type="entry name" value="AconitaseA/IPMdHydase_ssu_swvl"/>
</dbReference>
<sequence>MPLNVTQKLIQEHLVSGDMTPGEEIGLKIDQTLTQDATGTMVMLELEAMEIDKVKTEVSAQYVDHNLIQSDHRNPDDHLFLRSAAQKFGVHYSRPGNGVSHPVHMQELAIPGKTLLGSDSHTCANGCMGMLAMGAGGIDVTMAMAGEPYYVEMPRVMGVKLTGRLPDWVSAKDVVLEMLRRHTVNGGVGKIIEYYGPGLDDLSAMDRHVIANMGAELGATTSVFPSDKEVKRFMDTQGRVDEWSELKADRGAEYDEHDEIDLSELVPLIAKPTSPDNVVPVEEIAGEEIYQSYIGSSANPGYRDFAIAAEIVKGRQIANGISFDINPTSRLLLQQLVENGHIASLLSSGARLHQAGCNGCIGMGQAPATERNSLRTTPRNFPGRSGTKEDSVFLCSPETAAASALSGVITDPRTLDMEHPEIAEAAAIKMEEMLEAPPEDTSNIEITKGPNVTSIPDFDPIEDNFDMPVLLKMEDNISTDEILAGGSRVLPFRSNIPKISTFVFEGIDETYTERSEEKLEEGGHMIVAGNNYGQGSSREHAALAPRYLGLKVVLVKNFARIHLQNLINFGILPLTFVDAEDHKKIEQEDVIEFRKVHQAIRDGNTFTIRLKDSGEEITVKHSMTSRHLDILLAGGIINWAKQRQ</sequence>
<dbReference type="UniPathway" id="UPA00223"/>
<feature type="domain" description="Aconitase A/isopropylmalate dehydratase small subunit swivel" evidence="15">
    <location>
        <begin position="521"/>
        <end position="577"/>
    </location>
</feature>
<keyword evidence="7" id="KW-0479">Metal-binding</keyword>